<dbReference type="AlphaFoldDB" id="A0A8K1CJD7"/>
<keyword evidence="1" id="KW-0732">Signal</keyword>
<feature type="chain" id="PRO_5035463309" description="SCP domain-containing protein" evidence="1">
    <location>
        <begin position="23"/>
        <end position="158"/>
    </location>
</feature>
<reference evidence="3" key="1">
    <citation type="submission" date="2019-03" db="EMBL/GenBank/DDBJ databases">
        <title>Long read genome sequence of the mycoparasitic Pythium oligandrum ATCC 38472 isolated from sugarbeet rhizosphere.</title>
        <authorList>
            <person name="Gaulin E."/>
        </authorList>
    </citation>
    <scope>NUCLEOTIDE SEQUENCE</scope>
    <source>
        <strain evidence="3">ATCC 38472_TT</strain>
    </source>
</reference>
<dbReference type="Gene3D" id="3.40.33.10">
    <property type="entry name" value="CAP"/>
    <property type="match status" value="1"/>
</dbReference>
<name>A0A8K1CJD7_PYTOL</name>
<evidence type="ECO:0000259" key="2">
    <source>
        <dbReference type="Pfam" id="PF00188"/>
    </source>
</evidence>
<evidence type="ECO:0000313" key="4">
    <source>
        <dbReference type="Proteomes" id="UP000794436"/>
    </source>
</evidence>
<protein>
    <recommendedName>
        <fullName evidence="2">SCP domain-containing protein</fullName>
    </recommendedName>
</protein>
<dbReference type="EMBL" id="SPLM01000041">
    <property type="protein sequence ID" value="TMW64129.1"/>
    <property type="molecule type" value="Genomic_DNA"/>
</dbReference>
<dbReference type="Proteomes" id="UP000794436">
    <property type="component" value="Unassembled WGS sequence"/>
</dbReference>
<evidence type="ECO:0000256" key="1">
    <source>
        <dbReference type="SAM" id="SignalP"/>
    </source>
</evidence>
<keyword evidence="4" id="KW-1185">Reference proteome</keyword>
<evidence type="ECO:0000313" key="3">
    <source>
        <dbReference type="EMBL" id="TMW64129.1"/>
    </source>
</evidence>
<feature type="signal peptide" evidence="1">
    <location>
        <begin position="1"/>
        <end position="22"/>
    </location>
</feature>
<feature type="domain" description="SCP" evidence="2">
    <location>
        <begin position="32"/>
        <end position="149"/>
    </location>
</feature>
<dbReference type="SUPFAM" id="SSF55797">
    <property type="entry name" value="PR-1-like"/>
    <property type="match status" value="1"/>
</dbReference>
<dbReference type="InterPro" id="IPR014044">
    <property type="entry name" value="CAP_dom"/>
</dbReference>
<dbReference type="CDD" id="cd05379">
    <property type="entry name" value="CAP_bacterial"/>
    <property type="match status" value="1"/>
</dbReference>
<dbReference type="Pfam" id="PF00188">
    <property type="entry name" value="CAP"/>
    <property type="match status" value="1"/>
</dbReference>
<dbReference type="PANTHER" id="PTHR31157">
    <property type="entry name" value="SCP DOMAIN-CONTAINING PROTEIN"/>
    <property type="match status" value="1"/>
</dbReference>
<dbReference type="InterPro" id="IPR035940">
    <property type="entry name" value="CAP_sf"/>
</dbReference>
<dbReference type="OrthoDB" id="159280at2759"/>
<organism evidence="3 4">
    <name type="scientific">Pythium oligandrum</name>
    <name type="common">Mycoparasitic fungus</name>
    <dbReference type="NCBI Taxonomy" id="41045"/>
    <lineage>
        <taxon>Eukaryota</taxon>
        <taxon>Sar</taxon>
        <taxon>Stramenopiles</taxon>
        <taxon>Oomycota</taxon>
        <taxon>Peronosporomycetes</taxon>
        <taxon>Pythiales</taxon>
        <taxon>Pythiaceae</taxon>
        <taxon>Pythium</taxon>
    </lineage>
</organism>
<comment type="caution">
    <text evidence="3">The sequence shown here is derived from an EMBL/GenBank/DDBJ whole genome shotgun (WGS) entry which is preliminary data.</text>
</comment>
<gene>
    <name evidence="3" type="ORF">Poli38472_014246</name>
</gene>
<sequence>MKLLTSLWTPLIVFTASLGAMAQQDGVTWELLDIINTLRAADVEPLLCFNAKLTAASQQLANEMALTGVLSTTTLDGSSPTERAVAQGLNTTGVSELVGAGYENASHAVAEWLRTPAYRAYFLSNDMFVGIGYAYNAAQTYKSFWVVDFANATNETCS</sequence>
<proteinExistence type="predicted"/>
<dbReference type="PANTHER" id="PTHR31157:SF1">
    <property type="entry name" value="SCP DOMAIN-CONTAINING PROTEIN"/>
    <property type="match status" value="1"/>
</dbReference>
<accession>A0A8K1CJD7</accession>